<accession>A0A1Z8BGF7</accession>
<keyword evidence="1" id="KW-1133">Transmembrane helix</keyword>
<feature type="transmembrane region" description="Helical" evidence="1">
    <location>
        <begin position="73"/>
        <end position="93"/>
    </location>
</feature>
<feature type="transmembrane region" description="Helical" evidence="1">
    <location>
        <begin position="9"/>
        <end position="26"/>
    </location>
</feature>
<dbReference type="AlphaFoldDB" id="A0A1Z8BGF7"/>
<proteinExistence type="predicted"/>
<protein>
    <recommendedName>
        <fullName evidence="4">DUF2752 domain-containing protein</fullName>
    </recommendedName>
</protein>
<organism evidence="2 3">
    <name type="scientific">Nonlabens dokdonensis</name>
    <dbReference type="NCBI Taxonomy" id="328515"/>
    <lineage>
        <taxon>Bacteria</taxon>
        <taxon>Pseudomonadati</taxon>
        <taxon>Bacteroidota</taxon>
        <taxon>Flavobacteriia</taxon>
        <taxon>Flavobacteriales</taxon>
        <taxon>Flavobacteriaceae</taxon>
        <taxon>Nonlabens</taxon>
    </lineage>
</organism>
<gene>
    <name evidence="2" type="ORF">A9Q93_00270</name>
</gene>
<evidence type="ECO:0000313" key="3">
    <source>
        <dbReference type="Proteomes" id="UP000196102"/>
    </source>
</evidence>
<feature type="transmembrane region" description="Helical" evidence="1">
    <location>
        <begin position="105"/>
        <end position="124"/>
    </location>
</feature>
<keyword evidence="1" id="KW-0472">Membrane</keyword>
<evidence type="ECO:0000256" key="1">
    <source>
        <dbReference type="SAM" id="Phobius"/>
    </source>
</evidence>
<name>A0A1Z8BGF7_9FLAO</name>
<dbReference type="InterPro" id="IPR021215">
    <property type="entry name" value="DUF2752"/>
</dbReference>
<dbReference type="EMBL" id="MAAX01000007">
    <property type="protein sequence ID" value="OUS21661.1"/>
    <property type="molecule type" value="Genomic_DNA"/>
</dbReference>
<dbReference type="Pfam" id="PF10825">
    <property type="entry name" value="DUF2752"/>
    <property type="match status" value="1"/>
</dbReference>
<dbReference type="Proteomes" id="UP000196102">
    <property type="component" value="Unassembled WGS sequence"/>
</dbReference>
<evidence type="ECO:0008006" key="4">
    <source>
        <dbReference type="Google" id="ProtNLM"/>
    </source>
</evidence>
<reference evidence="3" key="1">
    <citation type="journal article" date="2017" name="Proc. Natl. Acad. Sci. U.S.A.">
        <title>Simulation of Deepwater Horizon oil plume reveals substrate specialization within a complex community of hydrocarbon-degraders.</title>
        <authorList>
            <person name="Hu P."/>
            <person name="Dubinsky E.A."/>
            <person name="Probst A.J."/>
            <person name="Wang J."/>
            <person name="Sieber C.M.K."/>
            <person name="Tom L.M."/>
            <person name="Gardinali P."/>
            <person name="Banfield J.F."/>
            <person name="Atlas R.M."/>
            <person name="Andersen G.L."/>
        </authorList>
    </citation>
    <scope>NUCLEOTIDE SEQUENCE [LARGE SCALE GENOMIC DNA]</scope>
</reference>
<evidence type="ECO:0000313" key="2">
    <source>
        <dbReference type="EMBL" id="OUS21661.1"/>
    </source>
</evidence>
<sequence>MAVSNYKRYLLGCGIAVMVMTAFFLYKKFNPVEHNLFPQCPSKYLTGYDCPGCGSQRAVHSFLNGELSKAFRFNPLLFILLPYGIVVGVFEWIPALRDHLLRKLLINFYVIIVIVSVIILFTIWRNL</sequence>
<comment type="caution">
    <text evidence="2">The sequence shown here is derived from an EMBL/GenBank/DDBJ whole genome shotgun (WGS) entry which is preliminary data.</text>
</comment>
<keyword evidence="1" id="KW-0812">Transmembrane</keyword>
<dbReference type="RefSeq" id="WP_303685365.1">
    <property type="nucleotide sequence ID" value="NZ_CAJXYO010000039.1"/>
</dbReference>